<accession>A0A813KVF8</accession>
<sequence length="169" mass="18338">EIFQIQQMLISGRVTQEEFDHARLAILQRLCPEFICSQLNSPSPPAGPQRYLAQSELLKQGTPSVASPAGPIKALLAVHPPGKDLKVNVCRAGRIVKRGIASQPISLDGFPDGDDDDGALDEGHFQVLGKFTVRKSGNEVLPNFLDTCATAQQITMHVQDRPPAEALDF</sequence>
<evidence type="ECO:0000313" key="1">
    <source>
        <dbReference type="EMBL" id="CAE8714185.1"/>
    </source>
</evidence>
<gene>
    <name evidence="1" type="ORF">PGLA2088_LOCUS37868</name>
</gene>
<organism evidence="1 2">
    <name type="scientific">Polarella glacialis</name>
    <name type="common">Dinoflagellate</name>
    <dbReference type="NCBI Taxonomy" id="89957"/>
    <lineage>
        <taxon>Eukaryota</taxon>
        <taxon>Sar</taxon>
        <taxon>Alveolata</taxon>
        <taxon>Dinophyceae</taxon>
        <taxon>Suessiales</taxon>
        <taxon>Suessiaceae</taxon>
        <taxon>Polarella</taxon>
    </lineage>
</organism>
<protein>
    <submittedName>
        <fullName evidence="1">Uncharacterized protein</fullName>
    </submittedName>
</protein>
<dbReference type="Proteomes" id="UP000626109">
    <property type="component" value="Unassembled WGS sequence"/>
</dbReference>
<dbReference type="AlphaFoldDB" id="A0A813KVF8"/>
<dbReference type="EMBL" id="CAJNNW010032594">
    <property type="protein sequence ID" value="CAE8714185.1"/>
    <property type="molecule type" value="Genomic_DNA"/>
</dbReference>
<evidence type="ECO:0000313" key="2">
    <source>
        <dbReference type="Proteomes" id="UP000626109"/>
    </source>
</evidence>
<name>A0A813KVF8_POLGL</name>
<reference evidence="1" key="1">
    <citation type="submission" date="2021-02" db="EMBL/GenBank/DDBJ databases">
        <authorList>
            <person name="Dougan E. K."/>
            <person name="Rhodes N."/>
            <person name="Thang M."/>
            <person name="Chan C."/>
        </authorList>
    </citation>
    <scope>NUCLEOTIDE SEQUENCE</scope>
</reference>
<proteinExistence type="predicted"/>
<comment type="caution">
    <text evidence="1">The sequence shown here is derived from an EMBL/GenBank/DDBJ whole genome shotgun (WGS) entry which is preliminary data.</text>
</comment>
<feature type="non-terminal residue" evidence="1">
    <location>
        <position position="169"/>
    </location>
</feature>